<organism evidence="1">
    <name type="scientific">Myoviridae sp. ctiu99</name>
    <dbReference type="NCBI Taxonomy" id="2825158"/>
    <lineage>
        <taxon>Viruses</taxon>
        <taxon>Duplodnaviria</taxon>
        <taxon>Heunggongvirae</taxon>
        <taxon>Uroviricota</taxon>
        <taxon>Caudoviricetes</taxon>
    </lineage>
</organism>
<reference evidence="1" key="1">
    <citation type="journal article" date="2021" name="Proc. Natl. Acad. Sci. U.S.A.">
        <title>A Catalog of Tens of Thousands of Viruses from Human Metagenomes Reveals Hidden Associations with Chronic Diseases.</title>
        <authorList>
            <person name="Tisza M.J."/>
            <person name="Buck C.B."/>
        </authorList>
    </citation>
    <scope>NUCLEOTIDE SEQUENCE</scope>
    <source>
        <strain evidence="1">Ctiu99</strain>
    </source>
</reference>
<dbReference type="EMBL" id="BK015257">
    <property type="protein sequence ID" value="DAD98254.1"/>
    <property type="molecule type" value="Genomic_DNA"/>
</dbReference>
<sequence>MTYTYADYVRDHGSAPRRYIPHDWEPELVHWPRPLMRYWSRHVWDGKPVRLSDGRILKEGETI</sequence>
<evidence type="ECO:0000313" key="1">
    <source>
        <dbReference type="EMBL" id="DAD98254.1"/>
    </source>
</evidence>
<accession>A0A8S5NU28</accession>
<proteinExistence type="predicted"/>
<name>A0A8S5NU28_9CAUD</name>
<protein>
    <submittedName>
        <fullName evidence="1">Uncharacterized protein</fullName>
    </submittedName>
</protein>